<dbReference type="Pfam" id="PF04306">
    <property type="entry name" value="DUF456"/>
    <property type="match status" value="1"/>
</dbReference>
<dbReference type="OrthoDB" id="3733714at2"/>
<evidence type="ECO:0000313" key="3">
    <source>
        <dbReference type="Proteomes" id="UP000325307"/>
    </source>
</evidence>
<keyword evidence="1" id="KW-0472">Membrane</keyword>
<feature type="transmembrane region" description="Helical" evidence="1">
    <location>
        <begin position="5"/>
        <end position="27"/>
    </location>
</feature>
<dbReference type="Proteomes" id="UP000325307">
    <property type="component" value="Unassembled WGS sequence"/>
</dbReference>
<dbReference type="AlphaFoldDB" id="A0A5A7NRE2"/>
<keyword evidence="1" id="KW-0812">Transmembrane</keyword>
<accession>A0A5A7NRE2</accession>
<evidence type="ECO:0000313" key="2">
    <source>
        <dbReference type="EMBL" id="GER23126.1"/>
    </source>
</evidence>
<protein>
    <submittedName>
        <fullName evidence="2">Membrane protein</fullName>
    </submittedName>
</protein>
<reference evidence="2 3" key="1">
    <citation type="submission" date="2019-09" db="EMBL/GenBank/DDBJ databases">
        <title>Arthrobacter zafarii sp. nov., a moderately thermotolerant and halotolerant actinobacterium isolated from Cholistan desert soil of Pakistan.</title>
        <authorList>
            <person name="Amin A."/>
            <person name="Ahmed I."/>
            <person name="Khalid N."/>
            <person name="Schumann P."/>
            <person name="Busse H.J."/>
            <person name="Khan I.U."/>
            <person name="Li S."/>
            <person name="Li W.J."/>
        </authorList>
    </citation>
    <scope>NUCLEOTIDE SEQUENCE [LARGE SCALE GENOMIC DNA]</scope>
    <source>
        <strain evidence="2 3">NCCP-1664</strain>
    </source>
</reference>
<sequence length="166" mass="17019">MDTQIVVTVIAGVLLAVAALGTVFPVLPGSLLTVGTLLAWSWILGSTASWTMGVIGIAVALVGWTASTVLTGRNLKQQQIPKGSTLVALLAAIVGMFVIPVVGLFVGFGVGLLGSEFARRRNFPEALRASGSALKAAGTGILVEFGCAAMAASLWVVGVVWHFGTR</sequence>
<dbReference type="EMBL" id="BKDJ01000007">
    <property type="protein sequence ID" value="GER23126.1"/>
    <property type="molecule type" value="Genomic_DNA"/>
</dbReference>
<comment type="caution">
    <text evidence="2">The sequence shown here is derived from an EMBL/GenBank/DDBJ whole genome shotgun (WGS) entry which is preliminary data.</text>
</comment>
<feature type="transmembrane region" description="Helical" evidence="1">
    <location>
        <begin position="86"/>
        <end position="113"/>
    </location>
</feature>
<keyword evidence="3" id="KW-1185">Reference proteome</keyword>
<name>A0A5A7NRE2_9MICC</name>
<proteinExistence type="predicted"/>
<keyword evidence="1" id="KW-1133">Transmembrane helix</keyword>
<gene>
    <name evidence="2" type="ORF">NCCP1664_16220</name>
</gene>
<organism evidence="2 3">
    <name type="scientific">Zafaria cholistanensis</name>
    <dbReference type="NCBI Taxonomy" id="1682741"/>
    <lineage>
        <taxon>Bacteria</taxon>
        <taxon>Bacillati</taxon>
        <taxon>Actinomycetota</taxon>
        <taxon>Actinomycetes</taxon>
        <taxon>Micrococcales</taxon>
        <taxon>Micrococcaceae</taxon>
        <taxon>Zafaria</taxon>
    </lineage>
</organism>
<dbReference type="InterPro" id="IPR007403">
    <property type="entry name" value="DUF456"/>
</dbReference>
<feature type="transmembrane region" description="Helical" evidence="1">
    <location>
        <begin position="39"/>
        <end position="65"/>
    </location>
</feature>
<evidence type="ECO:0000256" key="1">
    <source>
        <dbReference type="SAM" id="Phobius"/>
    </source>
</evidence>
<feature type="transmembrane region" description="Helical" evidence="1">
    <location>
        <begin position="133"/>
        <end position="161"/>
    </location>
</feature>
<dbReference type="RefSeq" id="WP_149956736.1">
    <property type="nucleotide sequence ID" value="NZ_BKDJ01000007.1"/>
</dbReference>